<name>A0A371CGU5_9APHY</name>
<dbReference type="Proteomes" id="UP000256964">
    <property type="component" value="Unassembled WGS sequence"/>
</dbReference>
<protein>
    <submittedName>
        <fullName evidence="1">Uncharacterized protein</fullName>
    </submittedName>
</protein>
<sequence>MESGNINSHSGDVCTVVAALVQGLLWCVLAGVQQKLSMVQVTPAGLTALNVGDTCFFCANESESEACKCDPLILLIFFFLRGAVVVKGGRRHGVEDGERRYHTILMDTDKPSVNIFKL</sequence>
<accession>A0A371CGU5</accession>
<gene>
    <name evidence="1" type="ORF">OH76DRAFT_1424273</name>
</gene>
<organism evidence="1 2">
    <name type="scientific">Lentinus brumalis</name>
    <dbReference type="NCBI Taxonomy" id="2498619"/>
    <lineage>
        <taxon>Eukaryota</taxon>
        <taxon>Fungi</taxon>
        <taxon>Dikarya</taxon>
        <taxon>Basidiomycota</taxon>
        <taxon>Agaricomycotina</taxon>
        <taxon>Agaricomycetes</taxon>
        <taxon>Polyporales</taxon>
        <taxon>Polyporaceae</taxon>
        <taxon>Lentinus</taxon>
    </lineage>
</organism>
<evidence type="ECO:0000313" key="1">
    <source>
        <dbReference type="EMBL" id="RDX39509.1"/>
    </source>
</evidence>
<dbReference type="EMBL" id="KZ857798">
    <property type="protein sequence ID" value="RDX39509.1"/>
    <property type="molecule type" value="Genomic_DNA"/>
</dbReference>
<proteinExistence type="predicted"/>
<keyword evidence="2" id="KW-1185">Reference proteome</keyword>
<reference evidence="1 2" key="1">
    <citation type="journal article" date="2018" name="Biotechnol. Biofuels">
        <title>Integrative visual omics of the white-rot fungus Polyporus brumalis exposes the biotechnological potential of its oxidative enzymes for delignifying raw plant biomass.</title>
        <authorList>
            <person name="Miyauchi S."/>
            <person name="Rancon A."/>
            <person name="Drula E."/>
            <person name="Hage H."/>
            <person name="Chaduli D."/>
            <person name="Favel A."/>
            <person name="Grisel S."/>
            <person name="Henrissat B."/>
            <person name="Herpoel-Gimbert I."/>
            <person name="Ruiz-Duenas F.J."/>
            <person name="Chevret D."/>
            <person name="Hainaut M."/>
            <person name="Lin J."/>
            <person name="Wang M."/>
            <person name="Pangilinan J."/>
            <person name="Lipzen A."/>
            <person name="Lesage-Meessen L."/>
            <person name="Navarro D."/>
            <person name="Riley R."/>
            <person name="Grigoriev I.V."/>
            <person name="Zhou S."/>
            <person name="Raouche S."/>
            <person name="Rosso M.N."/>
        </authorList>
    </citation>
    <scope>NUCLEOTIDE SEQUENCE [LARGE SCALE GENOMIC DNA]</scope>
    <source>
        <strain evidence="1 2">BRFM 1820</strain>
    </source>
</reference>
<dbReference type="AlphaFoldDB" id="A0A371CGU5"/>
<evidence type="ECO:0000313" key="2">
    <source>
        <dbReference type="Proteomes" id="UP000256964"/>
    </source>
</evidence>